<proteinExistence type="predicted"/>
<protein>
    <submittedName>
        <fullName evidence="2">Uncharacterized protein</fullName>
    </submittedName>
</protein>
<reference evidence="2" key="2">
    <citation type="submission" date="2023-05" db="EMBL/GenBank/DDBJ databases">
        <authorList>
            <consortium name="Lawrence Berkeley National Laboratory"/>
            <person name="Steindorff A."/>
            <person name="Hensen N."/>
            <person name="Bonometti L."/>
            <person name="Westerberg I."/>
            <person name="Brannstrom I.O."/>
            <person name="Guillou S."/>
            <person name="Cros-Aarteil S."/>
            <person name="Calhoun S."/>
            <person name="Haridas S."/>
            <person name="Kuo A."/>
            <person name="Mondo S."/>
            <person name="Pangilinan J."/>
            <person name="Riley R."/>
            <person name="Labutti K."/>
            <person name="Andreopoulos B."/>
            <person name="Lipzen A."/>
            <person name="Chen C."/>
            <person name="Yanf M."/>
            <person name="Daum C."/>
            <person name="Ng V."/>
            <person name="Clum A."/>
            <person name="Ohm R."/>
            <person name="Martin F."/>
            <person name="Silar P."/>
            <person name="Natvig D."/>
            <person name="Lalanne C."/>
            <person name="Gautier V."/>
            <person name="Ament-Velasquez S.L."/>
            <person name="Kruys A."/>
            <person name="Hutchinson M.I."/>
            <person name="Powell A.J."/>
            <person name="Barry K."/>
            <person name="Miller A.N."/>
            <person name="Grigoriev I.V."/>
            <person name="Debuchy R."/>
            <person name="Gladieux P."/>
            <person name="Thoren M.H."/>
            <person name="Johannesson H."/>
        </authorList>
    </citation>
    <scope>NUCLEOTIDE SEQUENCE</scope>
    <source>
        <strain evidence="2">PSN293</strain>
    </source>
</reference>
<evidence type="ECO:0000256" key="1">
    <source>
        <dbReference type="SAM" id="MobiDB-lite"/>
    </source>
</evidence>
<evidence type="ECO:0000313" key="2">
    <source>
        <dbReference type="EMBL" id="KAK4207752.1"/>
    </source>
</evidence>
<dbReference type="AlphaFoldDB" id="A0AAN6Y064"/>
<comment type="caution">
    <text evidence="2">The sequence shown here is derived from an EMBL/GenBank/DDBJ whole genome shotgun (WGS) entry which is preliminary data.</text>
</comment>
<name>A0AAN6Y064_9PEZI</name>
<gene>
    <name evidence="2" type="ORF">QBC37DRAFT_354774</name>
</gene>
<accession>A0AAN6Y064</accession>
<sequence>MVFGFFRRLFSSSSKANLKWTGYSVNKLPKPWATAVKTYAKNGATKKVGGPIDTIEILHRKNGQSPVHKSSFNKNDPADIVSMRVTPVNGRPKTHHVYIDGRGTAHMGDKREYSTSARRS</sequence>
<keyword evidence="3" id="KW-1185">Reference proteome</keyword>
<organism evidence="2 3">
    <name type="scientific">Rhypophila decipiens</name>
    <dbReference type="NCBI Taxonomy" id="261697"/>
    <lineage>
        <taxon>Eukaryota</taxon>
        <taxon>Fungi</taxon>
        <taxon>Dikarya</taxon>
        <taxon>Ascomycota</taxon>
        <taxon>Pezizomycotina</taxon>
        <taxon>Sordariomycetes</taxon>
        <taxon>Sordariomycetidae</taxon>
        <taxon>Sordariales</taxon>
        <taxon>Naviculisporaceae</taxon>
        <taxon>Rhypophila</taxon>
    </lineage>
</organism>
<feature type="region of interest" description="Disordered" evidence="1">
    <location>
        <begin position="91"/>
        <end position="120"/>
    </location>
</feature>
<dbReference type="EMBL" id="MU858276">
    <property type="protein sequence ID" value="KAK4207752.1"/>
    <property type="molecule type" value="Genomic_DNA"/>
</dbReference>
<evidence type="ECO:0000313" key="3">
    <source>
        <dbReference type="Proteomes" id="UP001301769"/>
    </source>
</evidence>
<dbReference type="Proteomes" id="UP001301769">
    <property type="component" value="Unassembled WGS sequence"/>
</dbReference>
<reference evidence="2" key="1">
    <citation type="journal article" date="2023" name="Mol. Phylogenet. Evol.">
        <title>Genome-scale phylogeny and comparative genomics of the fungal order Sordariales.</title>
        <authorList>
            <person name="Hensen N."/>
            <person name="Bonometti L."/>
            <person name="Westerberg I."/>
            <person name="Brannstrom I.O."/>
            <person name="Guillou S."/>
            <person name="Cros-Aarteil S."/>
            <person name="Calhoun S."/>
            <person name="Haridas S."/>
            <person name="Kuo A."/>
            <person name="Mondo S."/>
            <person name="Pangilinan J."/>
            <person name="Riley R."/>
            <person name="LaButti K."/>
            <person name="Andreopoulos B."/>
            <person name="Lipzen A."/>
            <person name="Chen C."/>
            <person name="Yan M."/>
            <person name="Daum C."/>
            <person name="Ng V."/>
            <person name="Clum A."/>
            <person name="Steindorff A."/>
            <person name="Ohm R.A."/>
            <person name="Martin F."/>
            <person name="Silar P."/>
            <person name="Natvig D.O."/>
            <person name="Lalanne C."/>
            <person name="Gautier V."/>
            <person name="Ament-Velasquez S.L."/>
            <person name="Kruys A."/>
            <person name="Hutchinson M.I."/>
            <person name="Powell A.J."/>
            <person name="Barry K."/>
            <person name="Miller A.N."/>
            <person name="Grigoriev I.V."/>
            <person name="Debuchy R."/>
            <person name="Gladieux P."/>
            <person name="Hiltunen Thoren M."/>
            <person name="Johannesson H."/>
        </authorList>
    </citation>
    <scope>NUCLEOTIDE SEQUENCE</scope>
    <source>
        <strain evidence="2">PSN293</strain>
    </source>
</reference>